<dbReference type="EMBL" id="VSIV01000181">
    <property type="protein sequence ID" value="TYB33185.1"/>
    <property type="molecule type" value="Genomic_DNA"/>
</dbReference>
<evidence type="ECO:0000313" key="3">
    <source>
        <dbReference type="Proteomes" id="UP000323337"/>
    </source>
</evidence>
<feature type="domain" description="Rho termination factor-like N-terminal" evidence="1">
    <location>
        <begin position="2"/>
        <end position="43"/>
    </location>
</feature>
<proteinExistence type="predicted"/>
<evidence type="ECO:0000313" key="2">
    <source>
        <dbReference type="EMBL" id="TYB33185.1"/>
    </source>
</evidence>
<dbReference type="RefSeq" id="WP_273264968.1">
    <property type="nucleotide sequence ID" value="NZ_JAAZVV010000010.1"/>
</dbReference>
<dbReference type="InterPro" id="IPR036269">
    <property type="entry name" value="Rho_N_sf"/>
</dbReference>
<accession>A0A5D0MML0</accession>
<dbReference type="AlphaFoldDB" id="A0A5D0MML0"/>
<dbReference type="Gene3D" id="1.10.720.10">
    <property type="match status" value="1"/>
</dbReference>
<gene>
    <name evidence="2" type="ORF">FXF49_07665</name>
</gene>
<comment type="caution">
    <text evidence="2">The sequence shown here is derived from an EMBL/GenBank/DDBJ whole genome shotgun (WGS) entry which is preliminary data.</text>
</comment>
<organism evidence="2 3">
    <name type="scientific">Flexistipes sinusarabici</name>
    <dbReference type="NCBI Taxonomy" id="2352"/>
    <lineage>
        <taxon>Bacteria</taxon>
        <taxon>Pseudomonadati</taxon>
        <taxon>Deferribacterota</taxon>
        <taxon>Deferribacteres</taxon>
        <taxon>Deferribacterales</taxon>
        <taxon>Flexistipitaceae</taxon>
        <taxon>Flexistipes</taxon>
    </lineage>
</organism>
<reference evidence="2 3" key="1">
    <citation type="submission" date="2019-08" db="EMBL/GenBank/DDBJ databases">
        <title>Genomic characterization of a novel candidate phylum (ARYD3) from a high temperature, high salinity tertiary oil reservoir in north central Oklahoma, USA.</title>
        <authorList>
            <person name="Youssef N.H."/>
            <person name="Yadav A."/>
            <person name="Elshahed M.S."/>
        </authorList>
    </citation>
    <scope>NUCLEOTIDE SEQUENCE [LARGE SCALE GENOMIC DNA]</scope>
    <source>
        <strain evidence="2">ARYD1</strain>
    </source>
</reference>
<dbReference type="InterPro" id="IPR032585">
    <property type="entry name" value="DUF4912"/>
</dbReference>
<dbReference type="Pfam" id="PF16258">
    <property type="entry name" value="DUF4912"/>
    <property type="match status" value="1"/>
</dbReference>
<dbReference type="GO" id="GO:0006353">
    <property type="term" value="P:DNA-templated transcription termination"/>
    <property type="evidence" value="ECO:0007669"/>
    <property type="project" value="InterPro"/>
</dbReference>
<dbReference type="Proteomes" id="UP000323337">
    <property type="component" value="Unassembled WGS sequence"/>
</dbReference>
<dbReference type="Pfam" id="PF07498">
    <property type="entry name" value="Rho_N"/>
    <property type="match status" value="1"/>
</dbReference>
<protein>
    <submittedName>
        <fullName evidence="2">DUF4912 domain-containing protein</fullName>
    </submittedName>
</protein>
<dbReference type="SMART" id="SM00959">
    <property type="entry name" value="Rho_N"/>
    <property type="match status" value="1"/>
</dbReference>
<name>A0A5D0MML0_FLESI</name>
<dbReference type="InterPro" id="IPR011112">
    <property type="entry name" value="Rho-like_N"/>
</dbReference>
<sequence>MKMENLTKVEVYEIAKEMGIKKRSKMTKSELIQAVEKVKSDNIMKTSGAVTEYIGSGSDESLGSFTPAVEEETVDISLPDRYGIDTLVLLPIDPANVYAFWEITNDTVSKLTELTDSDSIRPVLTFFADYREKLAFSPVDFLGNYYVYDRRMDGNTVWAELSFIDKNGESVKLLVSEKVKMPSDRVSDEDGREYLRVSETSKRLIEYASAGEIIYNSNEYLHRKLKMFSSYDIHEGGS</sequence>
<dbReference type="SUPFAM" id="SSF68912">
    <property type="entry name" value="Rho N-terminal domain-like"/>
    <property type="match status" value="1"/>
</dbReference>
<evidence type="ECO:0000259" key="1">
    <source>
        <dbReference type="SMART" id="SM00959"/>
    </source>
</evidence>